<feature type="compositionally biased region" description="Polar residues" evidence="5">
    <location>
        <begin position="522"/>
        <end position="534"/>
    </location>
</feature>
<organism evidence="9 10">
    <name type="scientific">Immersiella caudata</name>
    <dbReference type="NCBI Taxonomy" id="314043"/>
    <lineage>
        <taxon>Eukaryota</taxon>
        <taxon>Fungi</taxon>
        <taxon>Dikarya</taxon>
        <taxon>Ascomycota</taxon>
        <taxon>Pezizomycotina</taxon>
        <taxon>Sordariomycetes</taxon>
        <taxon>Sordariomycetidae</taxon>
        <taxon>Sordariales</taxon>
        <taxon>Lasiosphaeriaceae</taxon>
        <taxon>Immersiella</taxon>
    </lineage>
</organism>
<sequence length="729" mass="79279">MPSLVTNFIINPVLRQARRFSSGFATEEPPAAIRHHRTRSDVGETAFAADDAILELDGEGNGRVPDTRRSRTSSLSVAQPPIPGPRTSSRRNTLNRATTGESSLANATPSGQPSTEAGTTNGGGGVGIAGLGWIDETSRNTPLPEDDGNGELRQKILAIQGMSVSQPLKAQLVHQLLMEGYNKRHAPPTSPTLIPESPTGRSVQDHREAEPSGALQQALKFLNPLGDGNGPLDLPLTEADLRKTYVSIAPPPDDDLAAHVEKMGIEDHGQPVLGCEHYRRNVKMQCATCEKWYTCRFCHDAVEDHTLPRKETKHMLCMLCGCAQKASDTCVGCGESAAYYFCGVCKLWNDDPNKSIYHCNDCGLCRVGQGLGKDFFHCKKCMACISMTTGHKCIERSIDCDCPICGEYMFNSPRPIIFMQCGHSIHRRCFDQHMQTSYKCPLCNKSCVNMDAQFRSFDMAILTQPMPPEYHDARAIVSCNDCSAKSQTAYHWLGLKCSLCSSYNTIQLQLLNMPGQDREHNSSSTRSQPGTTRIPSARRLSDLAAEALPDIAALARQLRRRNRPAPSDRPSSPSMLSRLFLPRGNSNNNGNSGTSTGGVGGGLVRSVSPSPDHLAPASASAPAIAGPLAALAMISSEEDIPLHPSRNRGLMPLLGPDDSEEEDGEDEDMLDFWGRSGDDTRGVTSDGGVEFDGEDGEDEEEEESSSSEEEDVCDEEDDEEEEIVLFGHR</sequence>
<feature type="domain" description="RING-type" evidence="6">
    <location>
        <begin position="402"/>
        <end position="444"/>
    </location>
</feature>
<dbReference type="GO" id="GO:0008270">
    <property type="term" value="F:zinc ion binding"/>
    <property type="evidence" value="ECO:0007669"/>
    <property type="project" value="UniProtKB-KW"/>
</dbReference>
<keyword evidence="10" id="KW-1185">Reference proteome</keyword>
<evidence type="ECO:0000256" key="3">
    <source>
        <dbReference type="ARBA" id="ARBA00022833"/>
    </source>
</evidence>
<dbReference type="EMBL" id="JAULSU010000002">
    <property type="protein sequence ID" value="KAK0626102.1"/>
    <property type="molecule type" value="Genomic_DNA"/>
</dbReference>
<evidence type="ECO:0000313" key="9">
    <source>
        <dbReference type="EMBL" id="KAK0626102.1"/>
    </source>
</evidence>
<gene>
    <name evidence="9" type="ORF">B0T14DRAFT_492489</name>
</gene>
<dbReference type="InterPro" id="IPR001841">
    <property type="entry name" value="Znf_RING"/>
</dbReference>
<dbReference type="InterPro" id="IPR008913">
    <property type="entry name" value="Znf_CHY"/>
</dbReference>
<dbReference type="Pfam" id="PF14599">
    <property type="entry name" value="zinc_ribbon_6"/>
    <property type="match status" value="1"/>
</dbReference>
<accession>A0AA39X2I5</accession>
<dbReference type="GO" id="GO:0005634">
    <property type="term" value="C:nucleus"/>
    <property type="evidence" value="ECO:0007669"/>
    <property type="project" value="TreeGrafter"/>
</dbReference>
<dbReference type="InterPro" id="IPR017921">
    <property type="entry name" value="Znf_CTCHY"/>
</dbReference>
<dbReference type="AlphaFoldDB" id="A0AA39X2I5"/>
<feature type="compositionally biased region" description="Acidic residues" evidence="5">
    <location>
        <begin position="657"/>
        <end position="670"/>
    </location>
</feature>
<dbReference type="SUPFAM" id="SSF161245">
    <property type="entry name" value="Zinc hairpin stack"/>
    <property type="match status" value="1"/>
</dbReference>
<feature type="compositionally biased region" description="Gly residues" evidence="5">
    <location>
        <begin position="120"/>
        <end position="130"/>
    </location>
</feature>
<dbReference type="Gene3D" id="3.30.40.10">
    <property type="entry name" value="Zinc/RING finger domain, C3HC4 (zinc finger)"/>
    <property type="match status" value="1"/>
</dbReference>
<keyword evidence="2 4" id="KW-0863">Zinc-finger</keyword>
<feature type="domain" description="CTCHY-type" evidence="8">
    <location>
        <begin position="337"/>
        <end position="401"/>
    </location>
</feature>
<feature type="compositionally biased region" description="Acidic residues" evidence="5">
    <location>
        <begin position="689"/>
        <end position="723"/>
    </location>
</feature>
<feature type="compositionally biased region" description="Low complexity" evidence="5">
    <location>
        <begin position="604"/>
        <end position="619"/>
    </location>
</feature>
<feature type="domain" description="CHY-type" evidence="7">
    <location>
        <begin position="268"/>
        <end position="335"/>
    </location>
</feature>
<feature type="region of interest" description="Disordered" evidence="5">
    <location>
        <begin position="184"/>
        <end position="212"/>
    </location>
</feature>
<dbReference type="CDD" id="cd16464">
    <property type="entry name" value="RING-H2_Pirh2-like"/>
    <property type="match status" value="1"/>
</dbReference>
<dbReference type="GO" id="GO:0006511">
    <property type="term" value="P:ubiquitin-dependent protein catabolic process"/>
    <property type="evidence" value="ECO:0007669"/>
    <property type="project" value="TreeGrafter"/>
</dbReference>
<dbReference type="GO" id="GO:0061630">
    <property type="term" value="F:ubiquitin protein ligase activity"/>
    <property type="evidence" value="ECO:0007669"/>
    <property type="project" value="TreeGrafter"/>
</dbReference>
<name>A0AA39X2I5_9PEZI</name>
<keyword evidence="1" id="KW-0479">Metal-binding</keyword>
<reference evidence="9" key="1">
    <citation type="submission" date="2023-06" db="EMBL/GenBank/DDBJ databases">
        <title>Genome-scale phylogeny and comparative genomics of the fungal order Sordariales.</title>
        <authorList>
            <consortium name="Lawrence Berkeley National Laboratory"/>
            <person name="Hensen N."/>
            <person name="Bonometti L."/>
            <person name="Westerberg I."/>
            <person name="Brannstrom I.O."/>
            <person name="Guillou S."/>
            <person name="Cros-Aarteil S."/>
            <person name="Calhoun S."/>
            <person name="Haridas S."/>
            <person name="Kuo A."/>
            <person name="Mondo S."/>
            <person name="Pangilinan J."/>
            <person name="Riley R."/>
            <person name="Labutti K."/>
            <person name="Andreopoulos B."/>
            <person name="Lipzen A."/>
            <person name="Chen C."/>
            <person name="Yanf M."/>
            <person name="Daum C."/>
            <person name="Ng V."/>
            <person name="Clum A."/>
            <person name="Steindorff A."/>
            <person name="Ohm R."/>
            <person name="Martin F."/>
            <person name="Silar P."/>
            <person name="Natvig D."/>
            <person name="Lalanne C."/>
            <person name="Gautier V."/>
            <person name="Ament-Velasquez S.L."/>
            <person name="Kruys A."/>
            <person name="Hutchinson M.I."/>
            <person name="Powell A.J."/>
            <person name="Barry K."/>
            <person name="Miller A.N."/>
            <person name="Grigoriev I.V."/>
            <person name="Debuchy R."/>
            <person name="Gladieux P."/>
            <person name="Thoren M.H."/>
            <person name="Johannesson H."/>
        </authorList>
    </citation>
    <scope>NUCLEOTIDE SEQUENCE</scope>
    <source>
        <strain evidence="9">CBS 606.72</strain>
    </source>
</reference>
<dbReference type="InterPro" id="IPR013083">
    <property type="entry name" value="Znf_RING/FYVE/PHD"/>
</dbReference>
<dbReference type="PROSITE" id="PS51270">
    <property type="entry name" value="ZF_CTCHY"/>
    <property type="match status" value="1"/>
</dbReference>
<evidence type="ECO:0000259" key="8">
    <source>
        <dbReference type="PROSITE" id="PS51270"/>
    </source>
</evidence>
<dbReference type="Gene3D" id="2.20.28.10">
    <property type="match status" value="1"/>
</dbReference>
<dbReference type="PANTHER" id="PTHR21319">
    <property type="entry name" value="RING FINGER AND CHY ZINC FINGER DOMAIN-CONTAINING PROTEIN 1"/>
    <property type="match status" value="1"/>
</dbReference>
<dbReference type="InterPro" id="IPR037275">
    <property type="entry name" value="Znf_CTCHY_sf"/>
</dbReference>
<evidence type="ECO:0000256" key="5">
    <source>
        <dbReference type="SAM" id="MobiDB-lite"/>
    </source>
</evidence>
<evidence type="ECO:0000256" key="1">
    <source>
        <dbReference type="ARBA" id="ARBA00022723"/>
    </source>
</evidence>
<dbReference type="SUPFAM" id="SSF161219">
    <property type="entry name" value="CHY zinc finger-like"/>
    <property type="match status" value="1"/>
</dbReference>
<dbReference type="SMART" id="SM00184">
    <property type="entry name" value="RING"/>
    <property type="match status" value="1"/>
</dbReference>
<evidence type="ECO:0000256" key="4">
    <source>
        <dbReference type="PROSITE-ProRule" id="PRU00601"/>
    </source>
</evidence>
<feature type="region of interest" description="Disordered" evidence="5">
    <location>
        <begin position="514"/>
        <end position="535"/>
    </location>
</feature>
<dbReference type="GO" id="GO:0016567">
    <property type="term" value="P:protein ubiquitination"/>
    <property type="evidence" value="ECO:0007669"/>
    <property type="project" value="TreeGrafter"/>
</dbReference>
<evidence type="ECO:0000259" key="7">
    <source>
        <dbReference type="PROSITE" id="PS51266"/>
    </source>
</evidence>
<evidence type="ECO:0000256" key="2">
    <source>
        <dbReference type="ARBA" id="ARBA00022771"/>
    </source>
</evidence>
<dbReference type="Pfam" id="PF05495">
    <property type="entry name" value="zf-CHY"/>
    <property type="match status" value="1"/>
</dbReference>
<feature type="region of interest" description="Disordered" evidence="5">
    <location>
        <begin position="642"/>
        <end position="729"/>
    </location>
</feature>
<dbReference type="PANTHER" id="PTHR21319:SF0">
    <property type="entry name" value="AND RING FINGER DOMAIN PROTEIN, PUTATIVE (AFU_ORTHOLOGUE AFUA_1G08900)-RELATED"/>
    <property type="match status" value="1"/>
</dbReference>
<dbReference type="SUPFAM" id="SSF57850">
    <property type="entry name" value="RING/U-box"/>
    <property type="match status" value="1"/>
</dbReference>
<feature type="compositionally biased region" description="Low complexity" evidence="5">
    <location>
        <begin position="581"/>
        <end position="594"/>
    </location>
</feature>
<dbReference type="InterPro" id="IPR039512">
    <property type="entry name" value="RCHY1_zinc-ribbon"/>
</dbReference>
<evidence type="ECO:0000259" key="6">
    <source>
        <dbReference type="PROSITE" id="PS50089"/>
    </source>
</evidence>
<dbReference type="PROSITE" id="PS51266">
    <property type="entry name" value="ZF_CHY"/>
    <property type="match status" value="1"/>
</dbReference>
<comment type="caution">
    <text evidence="9">The sequence shown here is derived from an EMBL/GenBank/DDBJ whole genome shotgun (WGS) entry which is preliminary data.</text>
</comment>
<proteinExistence type="predicted"/>
<dbReference type="PROSITE" id="PS50089">
    <property type="entry name" value="ZF_RING_2"/>
    <property type="match status" value="1"/>
</dbReference>
<protein>
    <submittedName>
        <fullName evidence="9">Uncharacterized protein</fullName>
    </submittedName>
</protein>
<dbReference type="Pfam" id="PF13639">
    <property type="entry name" value="zf-RING_2"/>
    <property type="match status" value="1"/>
</dbReference>
<dbReference type="InterPro" id="IPR037274">
    <property type="entry name" value="Znf_CHY_sf"/>
</dbReference>
<feature type="region of interest" description="Disordered" evidence="5">
    <location>
        <begin position="559"/>
        <end position="619"/>
    </location>
</feature>
<dbReference type="Proteomes" id="UP001175000">
    <property type="component" value="Unassembled WGS sequence"/>
</dbReference>
<feature type="compositionally biased region" description="Low complexity" evidence="5">
    <location>
        <begin position="564"/>
        <end position="574"/>
    </location>
</feature>
<feature type="region of interest" description="Disordered" evidence="5">
    <location>
        <begin position="57"/>
        <end position="149"/>
    </location>
</feature>
<evidence type="ECO:0000313" key="10">
    <source>
        <dbReference type="Proteomes" id="UP001175000"/>
    </source>
</evidence>
<keyword evidence="3" id="KW-0862">Zinc</keyword>
<feature type="compositionally biased region" description="Polar residues" evidence="5">
    <location>
        <begin position="86"/>
        <end position="117"/>
    </location>
</feature>